<proteinExistence type="predicted"/>
<feature type="non-terminal residue" evidence="1">
    <location>
        <position position="1"/>
    </location>
</feature>
<organism evidence="1 2">
    <name type="scientific">Rotaria sordida</name>
    <dbReference type="NCBI Taxonomy" id="392033"/>
    <lineage>
        <taxon>Eukaryota</taxon>
        <taxon>Metazoa</taxon>
        <taxon>Spiralia</taxon>
        <taxon>Gnathifera</taxon>
        <taxon>Rotifera</taxon>
        <taxon>Eurotatoria</taxon>
        <taxon>Bdelloidea</taxon>
        <taxon>Philodinida</taxon>
        <taxon>Philodinidae</taxon>
        <taxon>Rotaria</taxon>
    </lineage>
</organism>
<comment type="caution">
    <text evidence="1">The sequence shown here is derived from an EMBL/GenBank/DDBJ whole genome shotgun (WGS) entry which is preliminary data.</text>
</comment>
<dbReference type="Proteomes" id="UP000663889">
    <property type="component" value="Unassembled WGS sequence"/>
</dbReference>
<evidence type="ECO:0000313" key="1">
    <source>
        <dbReference type="EMBL" id="CAF1544599.1"/>
    </source>
</evidence>
<dbReference type="AlphaFoldDB" id="A0A815WPT9"/>
<protein>
    <submittedName>
        <fullName evidence="1">Uncharacterized protein</fullName>
    </submittedName>
</protein>
<name>A0A815WPT9_9BILA</name>
<accession>A0A815WPT9</accession>
<dbReference type="EMBL" id="CAJNOU010009213">
    <property type="protein sequence ID" value="CAF1544599.1"/>
    <property type="molecule type" value="Genomic_DNA"/>
</dbReference>
<sequence length="66" mass="7066">AISETSMYDSGVDTIGDYTIIYSGISSDNKTKEAHGVAIFLDRQATGAWKNLGSIWEAVSGRIVVV</sequence>
<reference evidence="1" key="1">
    <citation type="submission" date="2021-02" db="EMBL/GenBank/DDBJ databases">
        <authorList>
            <person name="Nowell W R."/>
        </authorList>
    </citation>
    <scope>NUCLEOTIDE SEQUENCE</scope>
</reference>
<evidence type="ECO:0000313" key="2">
    <source>
        <dbReference type="Proteomes" id="UP000663889"/>
    </source>
</evidence>
<gene>
    <name evidence="1" type="ORF">SEV965_LOCUS38336</name>
</gene>